<keyword evidence="5 11" id="KW-0545">Nucleotide biosynthesis</keyword>
<dbReference type="EMBL" id="CP122566">
    <property type="protein sequence ID" value="WGH92061.1"/>
    <property type="molecule type" value="Genomic_DNA"/>
</dbReference>
<accession>A0AAJ6AF14</accession>
<dbReference type="GO" id="GO:0006233">
    <property type="term" value="P:dTDP biosynthetic process"/>
    <property type="evidence" value="ECO:0007669"/>
    <property type="project" value="InterPro"/>
</dbReference>
<keyword evidence="6 11" id="KW-0547">Nucleotide-binding</keyword>
<dbReference type="FunFam" id="3.40.50.300:FF:000225">
    <property type="entry name" value="Thymidylate kinase"/>
    <property type="match status" value="1"/>
</dbReference>
<keyword evidence="8 11" id="KW-0067">ATP-binding</keyword>
<dbReference type="InterPro" id="IPR018095">
    <property type="entry name" value="Thymidylate_kin_CS"/>
</dbReference>
<dbReference type="EC" id="2.7.4.9" evidence="2 11"/>
<dbReference type="CDD" id="cd01672">
    <property type="entry name" value="TMPK"/>
    <property type="match status" value="1"/>
</dbReference>
<evidence type="ECO:0000313" key="13">
    <source>
        <dbReference type="EMBL" id="WGH92061.1"/>
    </source>
</evidence>
<dbReference type="Pfam" id="PF02223">
    <property type="entry name" value="Thymidylate_kin"/>
    <property type="match status" value="1"/>
</dbReference>
<keyword evidence="14" id="KW-1185">Reference proteome</keyword>
<dbReference type="RefSeq" id="WP_110101187.1">
    <property type="nucleotide sequence ID" value="NZ_CP122561.1"/>
</dbReference>
<feature type="domain" description="Thymidylate kinase-like" evidence="12">
    <location>
        <begin position="27"/>
        <end position="224"/>
    </location>
</feature>
<name>A0AAJ6AF14_9MICC</name>
<protein>
    <recommendedName>
        <fullName evidence="3 11">Thymidylate kinase</fullName>
        <ecNumber evidence="2 11">2.7.4.9</ecNumber>
    </recommendedName>
    <alternativeName>
        <fullName evidence="11">dTMP kinase</fullName>
    </alternativeName>
</protein>
<dbReference type="InterPro" id="IPR018094">
    <property type="entry name" value="Thymidylate_kinase"/>
</dbReference>
<dbReference type="NCBIfam" id="TIGR00041">
    <property type="entry name" value="DTMP_kinase"/>
    <property type="match status" value="1"/>
</dbReference>
<dbReference type="AlphaFoldDB" id="A0AAJ6AF14"/>
<dbReference type="Gene3D" id="3.40.50.300">
    <property type="entry name" value="P-loop containing nucleotide triphosphate hydrolases"/>
    <property type="match status" value="1"/>
</dbReference>
<evidence type="ECO:0000256" key="3">
    <source>
        <dbReference type="ARBA" id="ARBA00017144"/>
    </source>
</evidence>
<reference evidence="13 14" key="1">
    <citation type="submission" date="2023-03" db="EMBL/GenBank/DDBJ databases">
        <title>Complete genome sequences of several Auritidibacter ignavus strains isolated from ear infections.</title>
        <authorList>
            <person name="Baehr T."/>
            <person name="Baumhoegger A.M."/>
        </authorList>
    </citation>
    <scope>NUCLEOTIDE SEQUENCE [LARGE SCALE GENOMIC DNA]</scope>
    <source>
        <strain evidence="13 14">BABAE-6</strain>
    </source>
</reference>
<evidence type="ECO:0000256" key="6">
    <source>
        <dbReference type="ARBA" id="ARBA00022741"/>
    </source>
</evidence>
<comment type="similarity">
    <text evidence="1 11">Belongs to the thymidylate kinase family.</text>
</comment>
<dbReference type="Proteomes" id="UP001224674">
    <property type="component" value="Chromosome"/>
</dbReference>
<evidence type="ECO:0000313" key="14">
    <source>
        <dbReference type="Proteomes" id="UP001224674"/>
    </source>
</evidence>
<dbReference type="GO" id="GO:0006235">
    <property type="term" value="P:dTTP biosynthetic process"/>
    <property type="evidence" value="ECO:0007669"/>
    <property type="project" value="UniProtKB-UniRule"/>
</dbReference>
<evidence type="ECO:0000259" key="12">
    <source>
        <dbReference type="Pfam" id="PF02223"/>
    </source>
</evidence>
<evidence type="ECO:0000256" key="4">
    <source>
        <dbReference type="ARBA" id="ARBA00022679"/>
    </source>
</evidence>
<feature type="binding site" evidence="11">
    <location>
        <begin position="29"/>
        <end position="36"/>
    </location>
    <ligand>
        <name>ATP</name>
        <dbReference type="ChEBI" id="CHEBI:30616"/>
    </ligand>
</feature>
<dbReference type="PANTHER" id="PTHR10344:SF4">
    <property type="entry name" value="UMP-CMP KINASE 2, MITOCHONDRIAL"/>
    <property type="match status" value="1"/>
</dbReference>
<dbReference type="GO" id="GO:0006227">
    <property type="term" value="P:dUDP biosynthetic process"/>
    <property type="evidence" value="ECO:0007669"/>
    <property type="project" value="TreeGrafter"/>
</dbReference>
<dbReference type="InterPro" id="IPR039430">
    <property type="entry name" value="Thymidylate_kin-like_dom"/>
</dbReference>
<dbReference type="GO" id="GO:0004798">
    <property type="term" value="F:dTMP kinase activity"/>
    <property type="evidence" value="ECO:0007669"/>
    <property type="project" value="UniProtKB-UniRule"/>
</dbReference>
<comment type="catalytic activity">
    <reaction evidence="9 11">
        <text>dTMP + ATP = dTDP + ADP</text>
        <dbReference type="Rhea" id="RHEA:13517"/>
        <dbReference type="ChEBI" id="CHEBI:30616"/>
        <dbReference type="ChEBI" id="CHEBI:58369"/>
        <dbReference type="ChEBI" id="CHEBI:63528"/>
        <dbReference type="ChEBI" id="CHEBI:456216"/>
        <dbReference type="EC" id="2.7.4.9"/>
    </reaction>
</comment>
<keyword evidence="4 11" id="KW-0808">Transferase</keyword>
<comment type="function">
    <text evidence="10 11">Phosphorylation of dTMP to form dTDP in both de novo and salvage pathways of dTTP synthesis.</text>
</comment>
<dbReference type="SUPFAM" id="SSF52540">
    <property type="entry name" value="P-loop containing nucleoside triphosphate hydrolases"/>
    <property type="match status" value="1"/>
</dbReference>
<dbReference type="InterPro" id="IPR027417">
    <property type="entry name" value="P-loop_NTPase"/>
</dbReference>
<evidence type="ECO:0000256" key="5">
    <source>
        <dbReference type="ARBA" id="ARBA00022727"/>
    </source>
</evidence>
<proteinExistence type="inferred from homology"/>
<evidence type="ECO:0000256" key="10">
    <source>
        <dbReference type="ARBA" id="ARBA00057735"/>
    </source>
</evidence>
<dbReference type="GO" id="GO:0005829">
    <property type="term" value="C:cytosol"/>
    <property type="evidence" value="ECO:0007669"/>
    <property type="project" value="TreeGrafter"/>
</dbReference>
<dbReference type="GO" id="GO:0005524">
    <property type="term" value="F:ATP binding"/>
    <property type="evidence" value="ECO:0007669"/>
    <property type="project" value="UniProtKB-UniRule"/>
</dbReference>
<organism evidence="13 14">
    <name type="scientific">Auritidibacter ignavus</name>
    <dbReference type="NCBI Taxonomy" id="678932"/>
    <lineage>
        <taxon>Bacteria</taxon>
        <taxon>Bacillati</taxon>
        <taxon>Actinomycetota</taxon>
        <taxon>Actinomycetes</taxon>
        <taxon>Micrococcales</taxon>
        <taxon>Micrococcaceae</taxon>
        <taxon>Auritidibacter</taxon>
    </lineage>
</organism>
<evidence type="ECO:0000256" key="8">
    <source>
        <dbReference type="ARBA" id="ARBA00022840"/>
    </source>
</evidence>
<dbReference type="PANTHER" id="PTHR10344">
    <property type="entry name" value="THYMIDYLATE KINASE"/>
    <property type="match status" value="1"/>
</dbReference>
<keyword evidence="7 11" id="KW-0418">Kinase</keyword>
<evidence type="ECO:0000256" key="1">
    <source>
        <dbReference type="ARBA" id="ARBA00009776"/>
    </source>
</evidence>
<sequence>MSHPALDPASARRPDALDDRTGYFVVFEGGDGTGKSTQKSRLHKLLAGLPWVHPDQRIIHTREPGGTPLAENVRTLLLESPQEHITPLTEAYLFAAARASHCAEVIDPALRSGHVVVSDRFLASSVAYQGAGRQLGEDLVSRLNAPAVAGLRPDLTIVLDLDPELGAHRRRARQHSVGEDRIESAGYAFHTRLRNSFLAQAAADPVHHLVLDATGEVSDIARTIAQRVQQDLLTRALIKPTASTGPAGPPESRR</sequence>
<evidence type="ECO:0000256" key="11">
    <source>
        <dbReference type="HAMAP-Rule" id="MF_00165"/>
    </source>
</evidence>
<evidence type="ECO:0000256" key="7">
    <source>
        <dbReference type="ARBA" id="ARBA00022777"/>
    </source>
</evidence>
<evidence type="ECO:0000256" key="2">
    <source>
        <dbReference type="ARBA" id="ARBA00012980"/>
    </source>
</evidence>
<dbReference type="PROSITE" id="PS01331">
    <property type="entry name" value="THYMIDYLATE_KINASE"/>
    <property type="match status" value="1"/>
</dbReference>
<evidence type="ECO:0000256" key="9">
    <source>
        <dbReference type="ARBA" id="ARBA00048743"/>
    </source>
</evidence>
<gene>
    <name evidence="11 13" type="primary">tmk</name>
    <name evidence="13" type="ORF">QDX21_06855</name>
</gene>
<dbReference type="HAMAP" id="MF_00165">
    <property type="entry name" value="Thymidylate_kinase"/>
    <property type="match status" value="1"/>
</dbReference>